<sequence length="42" mass="4778">MPQCACTSLLSLNHVQWEYSLKQAEHLEYGIGLLILIEEECA</sequence>
<dbReference type="Proteomes" id="UP000005396">
    <property type="component" value="Unassembled WGS sequence"/>
</dbReference>
<organism evidence="1 2">
    <name type="scientific">Enterocloster bolteae (strain ATCC BAA-613 / DSM 15670 / CCUG 46953 / JCM 12243 / WAL 16351)</name>
    <name type="common">Clostridium bolteae</name>
    <dbReference type="NCBI Taxonomy" id="411902"/>
    <lineage>
        <taxon>Bacteria</taxon>
        <taxon>Bacillati</taxon>
        <taxon>Bacillota</taxon>
        <taxon>Clostridia</taxon>
        <taxon>Lachnospirales</taxon>
        <taxon>Lachnospiraceae</taxon>
        <taxon>Enterocloster</taxon>
    </lineage>
</organism>
<gene>
    <name evidence="1" type="ORF">CLOBOL_00891</name>
</gene>
<dbReference type="AlphaFoldDB" id="A8RJE3"/>
<reference evidence="1 2" key="1">
    <citation type="submission" date="2007-08" db="EMBL/GenBank/DDBJ databases">
        <authorList>
            <person name="Fulton L."/>
            <person name="Clifton S."/>
            <person name="Fulton B."/>
            <person name="Xu J."/>
            <person name="Minx P."/>
            <person name="Pepin K.H."/>
            <person name="Johnson M."/>
            <person name="Thiruvilangam P."/>
            <person name="Bhonagiri V."/>
            <person name="Nash W.E."/>
            <person name="Mardis E.R."/>
            <person name="Wilson R.K."/>
        </authorList>
    </citation>
    <scope>NUCLEOTIDE SEQUENCE [LARGE SCALE GENOMIC DNA]</scope>
    <source>
        <strain evidence="2">ATCC BAA-613 / DSM 15670 / CCUG 46953 / JCM 12243 / WAL 16351</strain>
    </source>
</reference>
<protein>
    <submittedName>
        <fullName evidence="1">Uncharacterized protein</fullName>
    </submittedName>
</protein>
<comment type="caution">
    <text evidence="1">The sequence shown here is derived from an EMBL/GenBank/DDBJ whole genome shotgun (WGS) entry which is preliminary data.</text>
</comment>
<evidence type="ECO:0000313" key="2">
    <source>
        <dbReference type="Proteomes" id="UP000005396"/>
    </source>
</evidence>
<accession>A8RJE3</accession>
<reference evidence="1 2" key="2">
    <citation type="submission" date="2007-09" db="EMBL/GenBank/DDBJ databases">
        <title>Draft genome sequence of Clostridium bolteae (ATCC BAA-613).</title>
        <authorList>
            <person name="Sudarsanam P."/>
            <person name="Ley R."/>
            <person name="Guruge J."/>
            <person name="Turnbaugh P.J."/>
            <person name="Mahowald M."/>
            <person name="Liep D."/>
            <person name="Gordon J."/>
        </authorList>
    </citation>
    <scope>NUCLEOTIDE SEQUENCE [LARGE SCALE GENOMIC DNA]</scope>
    <source>
        <strain evidence="2">ATCC BAA-613 / DSM 15670 / CCUG 46953 / JCM 12243 / WAL 16351</strain>
    </source>
</reference>
<evidence type="ECO:0000313" key="1">
    <source>
        <dbReference type="EMBL" id="EDP18529.1"/>
    </source>
</evidence>
<proteinExistence type="predicted"/>
<dbReference type="PaxDb" id="411902-CLOBOL_00891"/>
<name>A8RJE3_ENTBW</name>
<dbReference type="EMBL" id="ABCC02000011">
    <property type="protein sequence ID" value="EDP18529.1"/>
    <property type="molecule type" value="Genomic_DNA"/>
</dbReference>
<dbReference type="HOGENOM" id="CLU_3249423_0_0_9"/>